<reference evidence="1 2" key="1">
    <citation type="submission" date="2015-03" db="EMBL/GenBank/DDBJ databases">
        <title>Draft genome sequence of Elstera litoralis.</title>
        <authorList>
            <person name="Rahalkar M.C."/>
            <person name="Dhakephalkar P.K."/>
            <person name="Pore S.D."/>
            <person name="Arora P."/>
            <person name="Kapse N.G."/>
            <person name="Pandit P.S."/>
        </authorList>
    </citation>
    <scope>NUCLEOTIDE SEQUENCE [LARGE SCALE GENOMIC DNA]</scope>
    <source>
        <strain evidence="1 2">Dia-1</strain>
    </source>
</reference>
<dbReference type="EMBL" id="LAJY01000866">
    <property type="protein sequence ID" value="KJV07012.1"/>
    <property type="molecule type" value="Genomic_DNA"/>
</dbReference>
<proteinExistence type="predicted"/>
<evidence type="ECO:0000313" key="1">
    <source>
        <dbReference type="EMBL" id="KJV07012.1"/>
    </source>
</evidence>
<organism evidence="1 2">
    <name type="scientific">Elstera litoralis</name>
    <dbReference type="NCBI Taxonomy" id="552518"/>
    <lineage>
        <taxon>Bacteria</taxon>
        <taxon>Pseudomonadati</taxon>
        <taxon>Pseudomonadota</taxon>
        <taxon>Alphaproteobacteria</taxon>
        <taxon>Rhodospirillales</taxon>
        <taxon>Rhodospirillaceae</taxon>
        <taxon>Elstera</taxon>
    </lineage>
</organism>
<sequence length="37" mass="4286">VIALAHALKDKTVAAYLRTDHLERRLALMVEWSEFMS</sequence>
<comment type="caution">
    <text evidence="1">The sequence shown here is derived from an EMBL/GenBank/DDBJ whole genome shotgun (WGS) entry which is preliminary data.</text>
</comment>
<protein>
    <submittedName>
        <fullName evidence="1">Integrase</fullName>
    </submittedName>
</protein>
<keyword evidence="2" id="KW-1185">Reference proteome</keyword>
<dbReference type="Proteomes" id="UP000033774">
    <property type="component" value="Unassembled WGS sequence"/>
</dbReference>
<accession>A0A0F3IK08</accession>
<dbReference type="AlphaFoldDB" id="A0A0F3IK08"/>
<name>A0A0F3IK08_9PROT</name>
<feature type="non-terminal residue" evidence="1">
    <location>
        <position position="1"/>
    </location>
</feature>
<gene>
    <name evidence="1" type="ORF">VZ95_20360</name>
</gene>
<evidence type="ECO:0000313" key="2">
    <source>
        <dbReference type="Proteomes" id="UP000033774"/>
    </source>
</evidence>